<accession>A0A1X7VAK0</accession>
<sequence>LKMYLQIHVQPVQVARSRKRLVIEVYYRQCNQSTELLNLKEGKQVVKKMLMDPWSNKQ</sequence>
<reference evidence="1" key="1">
    <citation type="submission" date="2017-05" db="UniProtKB">
        <authorList>
            <consortium name="EnsemblMetazoa"/>
        </authorList>
    </citation>
    <scope>IDENTIFICATION</scope>
</reference>
<proteinExistence type="predicted"/>
<dbReference type="EnsemblMetazoa" id="Aqu2.1.37018_001">
    <property type="protein sequence ID" value="Aqu2.1.37018_001"/>
    <property type="gene ID" value="Aqu2.1.37018"/>
</dbReference>
<organism evidence="1">
    <name type="scientific">Amphimedon queenslandica</name>
    <name type="common">Sponge</name>
    <dbReference type="NCBI Taxonomy" id="400682"/>
    <lineage>
        <taxon>Eukaryota</taxon>
        <taxon>Metazoa</taxon>
        <taxon>Porifera</taxon>
        <taxon>Demospongiae</taxon>
        <taxon>Heteroscleromorpha</taxon>
        <taxon>Haplosclerida</taxon>
        <taxon>Niphatidae</taxon>
        <taxon>Amphimedon</taxon>
    </lineage>
</organism>
<name>A0A1X7VAK0_AMPQE</name>
<dbReference type="InParanoid" id="A0A1X7VAK0"/>
<evidence type="ECO:0000313" key="1">
    <source>
        <dbReference type="EnsemblMetazoa" id="Aqu2.1.37018_001"/>
    </source>
</evidence>
<dbReference type="AlphaFoldDB" id="A0A1X7VAK0"/>
<protein>
    <submittedName>
        <fullName evidence="1">Uncharacterized protein</fullName>
    </submittedName>
</protein>